<dbReference type="AlphaFoldDB" id="A0A1I7AB20"/>
<evidence type="ECO:0000256" key="1">
    <source>
        <dbReference type="SAM" id="MobiDB-lite"/>
    </source>
</evidence>
<gene>
    <name evidence="3" type="ORF">SAMN04487904_106215</name>
</gene>
<feature type="region of interest" description="Disordered" evidence="1">
    <location>
        <begin position="236"/>
        <end position="301"/>
    </location>
</feature>
<protein>
    <submittedName>
        <fullName evidence="3">Transcriptional regulator, AbiEi antitoxin, Type IV TA system</fullName>
    </submittedName>
</protein>
<dbReference type="STRING" id="995060.SAMN04487904_106215"/>
<evidence type="ECO:0000313" key="3">
    <source>
        <dbReference type="EMBL" id="SFT72112.1"/>
    </source>
</evidence>
<keyword evidence="4" id="KW-1185">Reference proteome</keyword>
<evidence type="ECO:0000313" key="4">
    <source>
        <dbReference type="Proteomes" id="UP000199165"/>
    </source>
</evidence>
<name>A0A1I7AB20_9ACTN</name>
<sequence length="301" mass="33256">MKTTQALAKLGDYSSAQWGMVTTAQARQVGVGKVTLTRLVDRGVLVRLRHGVYAVAAAEETEHADIKAAWLALNPGVPAWERPVLDDQGGVISHRSAALLHELGDLVADSTEMLVPRRRNLRDPSLRLRPRGLEESDVTLIAGLPVTTIERTIVDLLEDHVDASHVAPIIHYAARDGRLDLNRLAPRIDVYSRRYGLASGDGQALLDHLLDQVGDESPSERVLAEILRSYPEVYEEVSRNTRRGSAPESGSDAESRLPDLTEARMAPVRRTLNAATRSRHRRYNTCSPSFDTAPETITERR</sequence>
<feature type="compositionally biased region" description="Basic and acidic residues" evidence="1">
    <location>
        <begin position="253"/>
        <end position="262"/>
    </location>
</feature>
<dbReference type="Proteomes" id="UP000199165">
    <property type="component" value="Unassembled WGS sequence"/>
</dbReference>
<reference evidence="4" key="1">
    <citation type="submission" date="2016-10" db="EMBL/GenBank/DDBJ databases">
        <authorList>
            <person name="Varghese N."/>
            <person name="Submissions S."/>
        </authorList>
    </citation>
    <scope>NUCLEOTIDE SEQUENCE [LARGE SCALE GENOMIC DNA]</scope>
    <source>
        <strain evidence="4">DSM 45501</strain>
    </source>
</reference>
<accession>A0A1I7AB20</accession>
<proteinExistence type="predicted"/>
<evidence type="ECO:0000259" key="2">
    <source>
        <dbReference type="Pfam" id="PF13338"/>
    </source>
</evidence>
<dbReference type="InterPro" id="IPR025159">
    <property type="entry name" value="AbiEi_N"/>
</dbReference>
<dbReference type="RefSeq" id="WP_092978182.1">
    <property type="nucleotide sequence ID" value="NZ_FPAT01000006.1"/>
</dbReference>
<organism evidence="3 4">
    <name type="scientific">Actinopolyspora righensis</name>
    <dbReference type="NCBI Taxonomy" id="995060"/>
    <lineage>
        <taxon>Bacteria</taxon>
        <taxon>Bacillati</taxon>
        <taxon>Actinomycetota</taxon>
        <taxon>Actinomycetes</taxon>
        <taxon>Actinopolysporales</taxon>
        <taxon>Actinopolysporaceae</taxon>
        <taxon>Actinopolyspora</taxon>
        <taxon>Actinopolyspora alba group</taxon>
    </lineage>
</organism>
<dbReference type="EMBL" id="FPAT01000006">
    <property type="protein sequence ID" value="SFT72112.1"/>
    <property type="molecule type" value="Genomic_DNA"/>
</dbReference>
<dbReference type="Pfam" id="PF13338">
    <property type="entry name" value="AbiEi_4"/>
    <property type="match status" value="1"/>
</dbReference>
<feature type="domain" description="AbiEi antitoxin N-terminal" evidence="2">
    <location>
        <begin position="15"/>
        <end position="56"/>
    </location>
</feature>